<feature type="compositionally biased region" description="Low complexity" evidence="1">
    <location>
        <begin position="165"/>
        <end position="176"/>
    </location>
</feature>
<dbReference type="Gene3D" id="3.30.710.10">
    <property type="entry name" value="Potassium Channel Kv1.1, Chain A"/>
    <property type="match status" value="1"/>
</dbReference>
<name>A0A4Y7TQ81_COPMI</name>
<dbReference type="OrthoDB" id="3363734at2759"/>
<accession>A0A4Y7TQ81</accession>
<feature type="region of interest" description="Disordered" evidence="1">
    <location>
        <begin position="48"/>
        <end position="196"/>
    </location>
</feature>
<dbReference type="AlphaFoldDB" id="A0A4Y7TQ81"/>
<feature type="region of interest" description="Disordered" evidence="1">
    <location>
        <begin position="416"/>
        <end position="485"/>
    </location>
</feature>
<reference evidence="2 3" key="1">
    <citation type="journal article" date="2019" name="Nat. Ecol. Evol.">
        <title>Megaphylogeny resolves global patterns of mushroom evolution.</title>
        <authorList>
            <person name="Varga T."/>
            <person name="Krizsan K."/>
            <person name="Foldi C."/>
            <person name="Dima B."/>
            <person name="Sanchez-Garcia M."/>
            <person name="Sanchez-Ramirez S."/>
            <person name="Szollosi G.J."/>
            <person name="Szarkandi J.G."/>
            <person name="Papp V."/>
            <person name="Albert L."/>
            <person name="Andreopoulos W."/>
            <person name="Angelini C."/>
            <person name="Antonin V."/>
            <person name="Barry K.W."/>
            <person name="Bougher N.L."/>
            <person name="Buchanan P."/>
            <person name="Buyck B."/>
            <person name="Bense V."/>
            <person name="Catcheside P."/>
            <person name="Chovatia M."/>
            <person name="Cooper J."/>
            <person name="Damon W."/>
            <person name="Desjardin D."/>
            <person name="Finy P."/>
            <person name="Geml J."/>
            <person name="Haridas S."/>
            <person name="Hughes K."/>
            <person name="Justo A."/>
            <person name="Karasinski D."/>
            <person name="Kautmanova I."/>
            <person name="Kiss B."/>
            <person name="Kocsube S."/>
            <person name="Kotiranta H."/>
            <person name="LaButti K.M."/>
            <person name="Lechner B.E."/>
            <person name="Liimatainen K."/>
            <person name="Lipzen A."/>
            <person name="Lukacs Z."/>
            <person name="Mihaltcheva S."/>
            <person name="Morgado L.N."/>
            <person name="Niskanen T."/>
            <person name="Noordeloos M.E."/>
            <person name="Ohm R.A."/>
            <person name="Ortiz-Santana B."/>
            <person name="Ovrebo C."/>
            <person name="Racz N."/>
            <person name="Riley R."/>
            <person name="Savchenko A."/>
            <person name="Shiryaev A."/>
            <person name="Soop K."/>
            <person name="Spirin V."/>
            <person name="Szebenyi C."/>
            <person name="Tomsovsky M."/>
            <person name="Tulloss R.E."/>
            <person name="Uehling J."/>
            <person name="Grigoriev I.V."/>
            <person name="Vagvolgyi C."/>
            <person name="Papp T."/>
            <person name="Martin F.M."/>
            <person name="Miettinen O."/>
            <person name="Hibbett D.S."/>
            <person name="Nagy L.G."/>
        </authorList>
    </citation>
    <scope>NUCLEOTIDE SEQUENCE [LARGE SCALE GENOMIC DNA]</scope>
    <source>
        <strain evidence="2 3">FP101781</strain>
    </source>
</reference>
<gene>
    <name evidence="2" type="ORF">FA13DRAFT_1788312</name>
</gene>
<comment type="caution">
    <text evidence="2">The sequence shown here is derived from an EMBL/GenBank/DDBJ whole genome shotgun (WGS) entry which is preliminary data.</text>
</comment>
<feature type="compositionally biased region" description="Polar residues" evidence="1">
    <location>
        <begin position="1"/>
        <end position="16"/>
    </location>
</feature>
<proteinExistence type="predicted"/>
<evidence type="ECO:0000256" key="1">
    <source>
        <dbReference type="SAM" id="MobiDB-lite"/>
    </source>
</evidence>
<keyword evidence="3" id="KW-1185">Reference proteome</keyword>
<dbReference type="STRING" id="71717.A0A4Y7TQ81"/>
<organism evidence="2 3">
    <name type="scientific">Coprinellus micaceus</name>
    <name type="common">Glistening ink-cap mushroom</name>
    <name type="synonym">Coprinus micaceus</name>
    <dbReference type="NCBI Taxonomy" id="71717"/>
    <lineage>
        <taxon>Eukaryota</taxon>
        <taxon>Fungi</taxon>
        <taxon>Dikarya</taxon>
        <taxon>Basidiomycota</taxon>
        <taxon>Agaricomycotina</taxon>
        <taxon>Agaricomycetes</taxon>
        <taxon>Agaricomycetidae</taxon>
        <taxon>Agaricales</taxon>
        <taxon>Agaricineae</taxon>
        <taxon>Psathyrellaceae</taxon>
        <taxon>Coprinellus</taxon>
    </lineage>
</organism>
<feature type="compositionally biased region" description="Pro residues" evidence="1">
    <location>
        <begin position="187"/>
        <end position="196"/>
    </location>
</feature>
<evidence type="ECO:0000313" key="2">
    <source>
        <dbReference type="EMBL" id="TEB35699.1"/>
    </source>
</evidence>
<dbReference type="Proteomes" id="UP000298030">
    <property type="component" value="Unassembled WGS sequence"/>
</dbReference>
<protein>
    <submittedName>
        <fullName evidence="2">Uncharacterized protein</fullName>
    </submittedName>
</protein>
<dbReference type="InterPro" id="IPR011333">
    <property type="entry name" value="SKP1/BTB/POZ_sf"/>
</dbReference>
<sequence>MHWLSRSTNSPPSSFTVPHAAAKPVRISEPKFVRGMDALTQRNGVLGTGATVVRTPDEALREMASRSSLQPKHADSSPHRSGSLKKKKNKPSISRTIVPLSLESVGESYSLSPPLPPLPLPESDEEVVLSRASSDGTGSRPRTPRLPGAAPTSAKTPAPVPIPRSPSLRPSLKIRSVASSEDRDIVPPLPSSVPPSPPAPFKPILVSELPAFPVDTSKVIVTVETCTQTYRTTLATINSRPSHLSKYVNSLIARQRALESTRSSVYSTLDEENSSDDLAIYRKHLASQGLLPQTSYSLHLFLDRPSAPYAHILTYLRSSTPTPENPEAIPRAVLQQSTQDARLESLIELRDEAAYLNLDTLHRMCVDEIARMRLHAPRTHVRGNSSSGPSAGSIQSLRASVYTLHTLLERVETDYRSSAASLPAPELLRQGSSNSSREMKDNAMSDPAPGSAVQLPPTPPSWSGHGHRRNVSVPRPNKPAPTGWI</sequence>
<feature type="compositionally biased region" description="Basic and acidic residues" evidence="1">
    <location>
        <begin position="55"/>
        <end position="64"/>
    </location>
</feature>
<dbReference type="EMBL" id="QPFP01000007">
    <property type="protein sequence ID" value="TEB35699.1"/>
    <property type="molecule type" value="Genomic_DNA"/>
</dbReference>
<evidence type="ECO:0000313" key="3">
    <source>
        <dbReference type="Proteomes" id="UP000298030"/>
    </source>
</evidence>
<feature type="region of interest" description="Disordered" evidence="1">
    <location>
        <begin position="1"/>
        <end position="24"/>
    </location>
</feature>